<gene>
    <name evidence="2" type="ORF">ORJ04_03950</name>
</gene>
<dbReference type="RefSeq" id="WP_305973996.1">
    <property type="nucleotide sequence ID" value="NZ_JAPJDZ010000006.1"/>
</dbReference>
<accession>A0ABT9HVE6</accession>
<name>A0ABT9HVE6_9GAMM</name>
<proteinExistence type="predicted"/>
<reference evidence="2 3" key="1">
    <citation type="submission" date="2022-11" db="EMBL/GenBank/DDBJ databases">
        <title>Viruses from the air-sea interface of a natural surface slick.</title>
        <authorList>
            <person name="Rahlff J."/>
            <person name="Holmfeldt K."/>
        </authorList>
    </citation>
    <scope>NUCLEOTIDE SEQUENCE [LARGE SCALE GENOMIC DNA]</scope>
    <source>
        <strain evidence="2 3">SMS4</strain>
    </source>
</reference>
<evidence type="ECO:0000313" key="3">
    <source>
        <dbReference type="Proteomes" id="UP001231109"/>
    </source>
</evidence>
<dbReference type="EMBL" id="JAPJDZ010000006">
    <property type="protein sequence ID" value="MDP5135102.1"/>
    <property type="molecule type" value="Genomic_DNA"/>
</dbReference>
<organism evidence="2 3">
    <name type="scientific">Rheinheimera baltica</name>
    <dbReference type="NCBI Taxonomy" id="67576"/>
    <lineage>
        <taxon>Bacteria</taxon>
        <taxon>Pseudomonadati</taxon>
        <taxon>Pseudomonadota</taxon>
        <taxon>Gammaproteobacteria</taxon>
        <taxon>Chromatiales</taxon>
        <taxon>Chromatiaceae</taxon>
        <taxon>Rheinheimera</taxon>
    </lineage>
</organism>
<dbReference type="InterPro" id="IPR046612">
    <property type="entry name" value="DUF6671"/>
</dbReference>
<evidence type="ECO:0000313" key="2">
    <source>
        <dbReference type="EMBL" id="MDP5135102.1"/>
    </source>
</evidence>
<comment type="caution">
    <text evidence="2">The sequence shown here is derived from an EMBL/GenBank/DDBJ whole genome shotgun (WGS) entry which is preliminary data.</text>
</comment>
<dbReference type="Pfam" id="PF20376">
    <property type="entry name" value="DUF6671"/>
    <property type="match status" value="1"/>
</dbReference>
<sequence length="264" mass="28929">MTQHVALLTQHHKAGFIAPAMQELDWQISTIACFDTDLLGSFAGEHARFMAPHECAFRKAALAADLSGLAIGLGSEGSYSAGPYGLGTVNLELLCCINVEQGWAVTGRYYAPSRAQQWHIASEEALQQAIAQVCPGQHVLIQQEDEFAKGLTPTQALRLAPAMLKQGPLELRYDLRAHLSPERQQHILLAAEDLVRRMNSTCPKCHTPGFVPDITIPGLPCEACGAATRLILQHQAVCQRCEYQQLYPAKQPFANPQYCPECNP</sequence>
<keyword evidence="3" id="KW-1185">Reference proteome</keyword>
<evidence type="ECO:0000259" key="1">
    <source>
        <dbReference type="Pfam" id="PF20376"/>
    </source>
</evidence>
<protein>
    <recommendedName>
        <fullName evidence="1">DUF6671 domain-containing protein</fullName>
    </recommendedName>
</protein>
<dbReference type="Proteomes" id="UP001231109">
    <property type="component" value="Unassembled WGS sequence"/>
</dbReference>
<feature type="domain" description="DUF6671" evidence="1">
    <location>
        <begin position="60"/>
        <end position="264"/>
    </location>
</feature>